<dbReference type="NCBIfam" id="NF037995">
    <property type="entry name" value="TRAP_S1"/>
    <property type="match status" value="1"/>
</dbReference>
<proteinExistence type="predicted"/>
<evidence type="ECO:0000256" key="1">
    <source>
        <dbReference type="ARBA" id="ARBA00022729"/>
    </source>
</evidence>
<gene>
    <name evidence="3" type="primary">dctP</name>
    <name evidence="3" type="ORF">QWZ14_03465</name>
</gene>
<feature type="chain" id="PRO_5047020779" evidence="2">
    <location>
        <begin position="18"/>
        <end position="358"/>
    </location>
</feature>
<dbReference type="Pfam" id="PF03480">
    <property type="entry name" value="DctP"/>
    <property type="match status" value="1"/>
</dbReference>
<accession>A0ABT8A1E0</accession>
<feature type="signal peptide" evidence="2">
    <location>
        <begin position="1"/>
        <end position="17"/>
    </location>
</feature>
<evidence type="ECO:0000313" key="4">
    <source>
        <dbReference type="Proteomes" id="UP001529369"/>
    </source>
</evidence>
<comment type="caution">
    <text evidence="3">The sequence shown here is derived from an EMBL/GenBank/DDBJ whole genome shotgun (WGS) entry which is preliminary data.</text>
</comment>
<dbReference type="InterPro" id="IPR018389">
    <property type="entry name" value="DctP_fam"/>
</dbReference>
<reference evidence="4" key="1">
    <citation type="journal article" date="2019" name="Int. J. Syst. Evol. Microbiol.">
        <title>The Global Catalogue of Microorganisms (GCM) 10K type strain sequencing project: providing services to taxonomists for standard genome sequencing and annotation.</title>
        <authorList>
            <consortium name="The Broad Institute Genomics Platform"/>
            <consortium name="The Broad Institute Genome Sequencing Center for Infectious Disease"/>
            <person name="Wu L."/>
            <person name="Ma J."/>
        </authorList>
    </citation>
    <scope>NUCLEOTIDE SEQUENCE [LARGE SCALE GENOMIC DNA]</scope>
    <source>
        <strain evidence="4">CECT 7131</strain>
    </source>
</reference>
<dbReference type="InterPro" id="IPR026289">
    <property type="entry name" value="SBP_TakP-like"/>
</dbReference>
<dbReference type="Gene3D" id="3.40.190.10">
    <property type="entry name" value="Periplasmic binding protein-like II"/>
    <property type="match status" value="1"/>
</dbReference>
<dbReference type="InterPro" id="IPR038404">
    <property type="entry name" value="TRAP_DctP_sf"/>
</dbReference>
<sequence>MNRRGLLAAGAAGSVLAAPNLASAQPQVLWRSAGSFPKSTDVLWGVQEMISRRVAELTGGAFQIRPFAAGELVPALQVMDAVGGGTVESGYTAAYYYIGKDPSLGFGTEMPFGMNARQHLAWIHQGGGREMMEEVYRDQGVIALPASNTGAQMGGWFRKEMRTVQDLSGLKFRIGGTGGMVLAKLGVIAQQLGAPDIYPSLERGVIDGAEWVGPHDDEKLGFNRVASFYYYPGWWEPCSEGDFIINTKAWEALPKAYQQVLEAVVGETNVWSVSRYDHLNVAALRRLVANGAQLRPYSRDILLACHRATQETYAELGDRNPRFKRVHAHWDRFRRDSQSWFRVAEDSSANFLSIAERS</sequence>
<organism evidence="3 4">
    <name type="scientific">Paeniroseomonas aquatica</name>
    <dbReference type="NCBI Taxonomy" id="373043"/>
    <lineage>
        <taxon>Bacteria</taxon>
        <taxon>Pseudomonadati</taxon>
        <taxon>Pseudomonadota</taxon>
        <taxon>Alphaproteobacteria</taxon>
        <taxon>Acetobacterales</taxon>
        <taxon>Acetobacteraceae</taxon>
        <taxon>Paeniroseomonas</taxon>
    </lineage>
</organism>
<name>A0ABT8A1E0_9PROT</name>
<dbReference type="RefSeq" id="WP_290315172.1">
    <property type="nucleotide sequence ID" value="NZ_JAUFPN010000033.1"/>
</dbReference>
<keyword evidence="4" id="KW-1185">Reference proteome</keyword>
<evidence type="ECO:0000313" key="3">
    <source>
        <dbReference type="EMBL" id="MDN3563431.1"/>
    </source>
</evidence>
<dbReference type="EMBL" id="JAUFPN010000033">
    <property type="protein sequence ID" value="MDN3563431.1"/>
    <property type="molecule type" value="Genomic_DNA"/>
</dbReference>
<dbReference type="PANTHER" id="PTHR33376">
    <property type="match status" value="1"/>
</dbReference>
<dbReference type="Proteomes" id="UP001529369">
    <property type="component" value="Unassembled WGS sequence"/>
</dbReference>
<protein>
    <submittedName>
        <fullName evidence="3">TRAP transporter substrate-binding protein DctP</fullName>
    </submittedName>
</protein>
<evidence type="ECO:0000256" key="2">
    <source>
        <dbReference type="SAM" id="SignalP"/>
    </source>
</evidence>
<dbReference type="PIRSF" id="PIRSF039026">
    <property type="entry name" value="SiaP"/>
    <property type="match status" value="1"/>
</dbReference>
<dbReference type="PANTHER" id="PTHR33376:SF5">
    <property type="entry name" value="EXTRACYTOPLASMIC SOLUTE RECEPTOR PROTEIN"/>
    <property type="match status" value="1"/>
</dbReference>
<dbReference type="Gene3D" id="3.40.190.170">
    <property type="entry name" value="Bacterial extracellular solute-binding protein, family 7"/>
    <property type="match status" value="1"/>
</dbReference>
<keyword evidence="1 2" id="KW-0732">Signal</keyword>